<sequence>MLGQQFYHETIRKVIIAFGTIFNDISLVRKDNNGTITQTMKVPLAYGPREKFLVRLREDADLTKQVAITLPRIGFEIQNLSYDSVRKLSRVQKFKKVKGTETKQLDTQYMPVPYNLDLELYVMAKQSDDALQIVEQILPYFQPDYTLTINDMSDMGIKKDIPIILNGISYEDSYDGDFETRRALIYTLSFTTKFYLYGPVTSSKVIKTVQVDQYTDMPDQSPKREQRYKVVPNPTTADADDDFGFSETISFFQDAQGYNPETGEDDNKS</sequence>
<evidence type="ECO:0000313" key="2">
    <source>
        <dbReference type="EMBL" id="ANO58127.1"/>
    </source>
</evidence>
<dbReference type="Pfam" id="PF16724">
    <property type="entry name" value="T4-gp15_tss"/>
    <property type="match status" value="1"/>
</dbReference>
<dbReference type="AlphaFoldDB" id="A0A1B0Z1R0"/>
<dbReference type="InterPro" id="IPR031997">
    <property type="entry name" value="T4-gp15_tss"/>
</dbReference>
<dbReference type="Gene3D" id="3.30.2000.40">
    <property type="entry name" value="Myoviridae tail sheath stabiliser"/>
    <property type="match status" value="1"/>
</dbReference>
<organism evidence="2">
    <name type="scientific">uncultured Bacteroidota bacterium</name>
    <dbReference type="NCBI Taxonomy" id="152509"/>
    <lineage>
        <taxon>Bacteria</taxon>
        <taxon>Pseudomonadati</taxon>
        <taxon>Bacteroidota</taxon>
        <taxon>environmental samples</taxon>
    </lineage>
</organism>
<protein>
    <submittedName>
        <fullName evidence="2">Proximal tail sheath stabilization</fullName>
    </submittedName>
</protein>
<feature type="region of interest" description="Disordered" evidence="1">
    <location>
        <begin position="216"/>
        <end position="242"/>
    </location>
</feature>
<proteinExistence type="predicted"/>
<dbReference type="EMBL" id="KT997799">
    <property type="protein sequence ID" value="ANO58127.1"/>
    <property type="molecule type" value="Genomic_DNA"/>
</dbReference>
<accession>A0A1B0Z1R0</accession>
<name>A0A1B0Z1R0_9BACT</name>
<dbReference type="InterPro" id="IPR038553">
    <property type="entry name" value="T4-gp15_tss_sf"/>
</dbReference>
<reference evidence="2" key="1">
    <citation type="submission" date="2015-11" db="EMBL/GenBank/DDBJ databases">
        <title>Genomes of Abundant and Widespread Viruses from the Deep Ocean.</title>
        <authorList>
            <person name="Mizuno C.M."/>
            <person name="Ghai R."/>
            <person name="Saghai A."/>
            <person name="Lopez-Garcia P."/>
            <person name="Rodriguez-Valera F."/>
        </authorList>
    </citation>
    <scope>NUCLEOTIDE SEQUENCE</scope>
</reference>
<evidence type="ECO:0000256" key="1">
    <source>
        <dbReference type="SAM" id="MobiDB-lite"/>
    </source>
</evidence>